<dbReference type="AlphaFoldDB" id="A0AAV7MGG0"/>
<comment type="caution">
    <text evidence="2">The sequence shown here is derived from an EMBL/GenBank/DDBJ whole genome shotgun (WGS) entry which is preliminary data.</text>
</comment>
<sequence>MLPLSKNPSSQQSEQALDPFGTVQRHRLSTKKGRLCKPTETESRKELVVLIRWLPCHESVLEAESDH</sequence>
<evidence type="ECO:0000256" key="1">
    <source>
        <dbReference type="SAM" id="MobiDB-lite"/>
    </source>
</evidence>
<evidence type="ECO:0000313" key="3">
    <source>
        <dbReference type="Proteomes" id="UP001066276"/>
    </source>
</evidence>
<protein>
    <submittedName>
        <fullName evidence="2">Uncharacterized protein</fullName>
    </submittedName>
</protein>
<feature type="compositionally biased region" description="Polar residues" evidence="1">
    <location>
        <begin position="1"/>
        <end position="15"/>
    </location>
</feature>
<accession>A0AAV7MGG0</accession>
<feature type="region of interest" description="Disordered" evidence="1">
    <location>
        <begin position="1"/>
        <end position="39"/>
    </location>
</feature>
<dbReference type="EMBL" id="JANPWB010000014">
    <property type="protein sequence ID" value="KAJ1101614.1"/>
    <property type="molecule type" value="Genomic_DNA"/>
</dbReference>
<evidence type="ECO:0000313" key="2">
    <source>
        <dbReference type="EMBL" id="KAJ1101614.1"/>
    </source>
</evidence>
<keyword evidence="3" id="KW-1185">Reference proteome</keyword>
<gene>
    <name evidence="2" type="ORF">NDU88_006680</name>
</gene>
<reference evidence="2" key="1">
    <citation type="journal article" date="2022" name="bioRxiv">
        <title>Sequencing and chromosome-scale assembly of the giantPleurodeles waltlgenome.</title>
        <authorList>
            <person name="Brown T."/>
            <person name="Elewa A."/>
            <person name="Iarovenko S."/>
            <person name="Subramanian E."/>
            <person name="Araus A.J."/>
            <person name="Petzold A."/>
            <person name="Susuki M."/>
            <person name="Suzuki K.-i.T."/>
            <person name="Hayashi T."/>
            <person name="Toyoda A."/>
            <person name="Oliveira C."/>
            <person name="Osipova E."/>
            <person name="Leigh N.D."/>
            <person name="Simon A."/>
            <person name="Yun M.H."/>
        </authorList>
    </citation>
    <scope>NUCLEOTIDE SEQUENCE</scope>
    <source>
        <strain evidence="2">20211129_DDA</strain>
        <tissue evidence="2">Liver</tissue>
    </source>
</reference>
<organism evidence="2 3">
    <name type="scientific">Pleurodeles waltl</name>
    <name type="common">Iberian ribbed newt</name>
    <dbReference type="NCBI Taxonomy" id="8319"/>
    <lineage>
        <taxon>Eukaryota</taxon>
        <taxon>Metazoa</taxon>
        <taxon>Chordata</taxon>
        <taxon>Craniata</taxon>
        <taxon>Vertebrata</taxon>
        <taxon>Euteleostomi</taxon>
        <taxon>Amphibia</taxon>
        <taxon>Batrachia</taxon>
        <taxon>Caudata</taxon>
        <taxon>Salamandroidea</taxon>
        <taxon>Salamandridae</taxon>
        <taxon>Pleurodelinae</taxon>
        <taxon>Pleurodeles</taxon>
    </lineage>
</organism>
<dbReference type="Proteomes" id="UP001066276">
    <property type="component" value="Chromosome 10"/>
</dbReference>
<feature type="compositionally biased region" description="Basic residues" evidence="1">
    <location>
        <begin position="24"/>
        <end position="35"/>
    </location>
</feature>
<name>A0AAV7MGG0_PLEWA</name>
<proteinExistence type="predicted"/>